<gene>
    <name evidence="1" type="ORF">VNO77_42074</name>
</gene>
<dbReference type="EMBL" id="JAYMYQ010000010">
    <property type="protein sequence ID" value="KAK7308468.1"/>
    <property type="molecule type" value="Genomic_DNA"/>
</dbReference>
<comment type="caution">
    <text evidence="1">The sequence shown here is derived from an EMBL/GenBank/DDBJ whole genome shotgun (WGS) entry which is preliminary data.</text>
</comment>
<dbReference type="AlphaFoldDB" id="A0AAN9K0Y5"/>
<accession>A0AAN9K0Y5</accession>
<organism evidence="1 2">
    <name type="scientific">Canavalia gladiata</name>
    <name type="common">Sword bean</name>
    <name type="synonym">Dolichos gladiatus</name>
    <dbReference type="NCBI Taxonomy" id="3824"/>
    <lineage>
        <taxon>Eukaryota</taxon>
        <taxon>Viridiplantae</taxon>
        <taxon>Streptophyta</taxon>
        <taxon>Embryophyta</taxon>
        <taxon>Tracheophyta</taxon>
        <taxon>Spermatophyta</taxon>
        <taxon>Magnoliopsida</taxon>
        <taxon>eudicotyledons</taxon>
        <taxon>Gunneridae</taxon>
        <taxon>Pentapetalae</taxon>
        <taxon>rosids</taxon>
        <taxon>fabids</taxon>
        <taxon>Fabales</taxon>
        <taxon>Fabaceae</taxon>
        <taxon>Papilionoideae</taxon>
        <taxon>50 kb inversion clade</taxon>
        <taxon>NPAAA clade</taxon>
        <taxon>indigoferoid/millettioid clade</taxon>
        <taxon>Phaseoleae</taxon>
        <taxon>Canavalia</taxon>
    </lineage>
</organism>
<evidence type="ECO:0000313" key="1">
    <source>
        <dbReference type="EMBL" id="KAK7308468.1"/>
    </source>
</evidence>
<keyword evidence="2" id="KW-1185">Reference proteome</keyword>
<evidence type="ECO:0000313" key="2">
    <source>
        <dbReference type="Proteomes" id="UP001367508"/>
    </source>
</evidence>
<proteinExistence type="predicted"/>
<sequence>MEMWCKRGSNLRPESPTASLLPLSQRPCCMDFLSLLADHLTVVSPFLPEEKVQDSHRFPNHHRPDRRRLFWLLGILLALNAIVRVKTSNSVKEIRHVLSYILTRVPRSTVVQWFELINSIACTLYRSIAEINLMHCSIDMDSDL</sequence>
<dbReference type="Proteomes" id="UP001367508">
    <property type="component" value="Unassembled WGS sequence"/>
</dbReference>
<name>A0AAN9K0Y5_CANGL</name>
<protein>
    <submittedName>
        <fullName evidence="1">Uncharacterized protein</fullName>
    </submittedName>
</protein>
<reference evidence="1 2" key="1">
    <citation type="submission" date="2024-01" db="EMBL/GenBank/DDBJ databases">
        <title>The genomes of 5 underutilized Papilionoideae crops provide insights into root nodulation and disease resistanc.</title>
        <authorList>
            <person name="Jiang F."/>
        </authorList>
    </citation>
    <scope>NUCLEOTIDE SEQUENCE [LARGE SCALE GENOMIC DNA]</scope>
    <source>
        <strain evidence="1">LVBAO_FW01</strain>
        <tissue evidence="1">Leaves</tissue>
    </source>
</reference>